<name>A0A2A9DRQ5_9CORY</name>
<accession>A0A2A9DRQ5</accession>
<organism evidence="2 3">
    <name type="scientific">Corynebacterium renale</name>
    <dbReference type="NCBI Taxonomy" id="1724"/>
    <lineage>
        <taxon>Bacteria</taxon>
        <taxon>Bacillati</taxon>
        <taxon>Actinomycetota</taxon>
        <taxon>Actinomycetes</taxon>
        <taxon>Mycobacteriales</taxon>
        <taxon>Corynebacteriaceae</taxon>
        <taxon>Corynebacterium</taxon>
    </lineage>
</organism>
<sequence>MALWPFGKKKHDEHAQSQERPDENTGVSMPVTDEPPAVDSDLEPDAASGDEETGLGPVAVEHDAVNGETGPFDGDSVDITQFDFSDFANGVLNLGSMQLPLPKSSQVQVEMGENGPKMLHIVTTYGRITPVAFAAPKVASQWEESVPELRSQMDNDGLTTHIEQGPWGHEIVGAGANELAVRMIGVEGPRWLLRFTLMGPADRAANLTTLARELAARTFVYRGDNPILAGNSLPIALPQALVEQIQKNMQEREAAQQSSATADSDTPAE</sequence>
<dbReference type="EMBL" id="PDJF01000001">
    <property type="protein sequence ID" value="PFG28589.1"/>
    <property type="molecule type" value="Genomic_DNA"/>
</dbReference>
<feature type="compositionally biased region" description="Low complexity" evidence="1">
    <location>
        <begin position="255"/>
        <end position="269"/>
    </location>
</feature>
<keyword evidence="3" id="KW-1185">Reference proteome</keyword>
<feature type="region of interest" description="Disordered" evidence="1">
    <location>
        <begin position="1"/>
        <end position="54"/>
    </location>
</feature>
<dbReference type="Proteomes" id="UP000221653">
    <property type="component" value="Unassembled WGS sequence"/>
</dbReference>
<dbReference type="InterPro" id="IPR022183">
    <property type="entry name" value="DUF3710"/>
</dbReference>
<dbReference type="AlphaFoldDB" id="A0A2A9DRQ5"/>
<evidence type="ECO:0000313" key="2">
    <source>
        <dbReference type="EMBL" id="PFG28589.1"/>
    </source>
</evidence>
<proteinExistence type="predicted"/>
<comment type="caution">
    <text evidence="2">The sequence shown here is derived from an EMBL/GenBank/DDBJ whole genome shotgun (WGS) entry which is preliminary data.</text>
</comment>
<feature type="compositionally biased region" description="Basic and acidic residues" evidence="1">
    <location>
        <begin position="10"/>
        <end position="23"/>
    </location>
</feature>
<feature type="region of interest" description="Disordered" evidence="1">
    <location>
        <begin position="249"/>
        <end position="269"/>
    </location>
</feature>
<evidence type="ECO:0000256" key="1">
    <source>
        <dbReference type="SAM" id="MobiDB-lite"/>
    </source>
</evidence>
<dbReference type="RefSeq" id="WP_048379147.1">
    <property type="nucleotide sequence ID" value="NZ_LDYE01000003.1"/>
</dbReference>
<reference evidence="2 3" key="1">
    <citation type="submission" date="2017-10" db="EMBL/GenBank/DDBJ databases">
        <title>Sequencing the genomes of 1000 actinobacteria strains.</title>
        <authorList>
            <person name="Klenk H.-P."/>
        </authorList>
    </citation>
    <scope>NUCLEOTIDE SEQUENCE [LARGE SCALE GENOMIC DNA]</scope>
    <source>
        <strain evidence="2 3">DSM 20688</strain>
    </source>
</reference>
<dbReference type="STRING" id="1724.GCA_001044175_00985"/>
<protein>
    <submittedName>
        <fullName evidence="2">Uncharacterized protein DUF3710</fullName>
    </submittedName>
</protein>
<gene>
    <name evidence="2" type="ORF">ATK06_1701</name>
</gene>
<evidence type="ECO:0000313" key="3">
    <source>
        <dbReference type="Proteomes" id="UP000221653"/>
    </source>
</evidence>
<feature type="compositionally biased region" description="Acidic residues" evidence="1">
    <location>
        <begin position="40"/>
        <end position="53"/>
    </location>
</feature>
<dbReference type="Pfam" id="PF12502">
    <property type="entry name" value="DUF3710"/>
    <property type="match status" value="1"/>
</dbReference>
<dbReference type="OrthoDB" id="8480367at2"/>